<dbReference type="InterPro" id="IPR036736">
    <property type="entry name" value="ACP-like_sf"/>
</dbReference>
<dbReference type="SUPFAM" id="SSF52777">
    <property type="entry name" value="CoA-dependent acyltransferases"/>
    <property type="match status" value="2"/>
</dbReference>
<dbReference type="InterPro" id="IPR023213">
    <property type="entry name" value="CAT-like_dom_sf"/>
</dbReference>
<dbReference type="InterPro" id="IPR001242">
    <property type="entry name" value="Condensation_dom"/>
</dbReference>
<dbReference type="PANTHER" id="PTHR45398:SF1">
    <property type="entry name" value="ENZYME, PUTATIVE (JCVI)-RELATED"/>
    <property type="match status" value="1"/>
</dbReference>
<feature type="region of interest" description="Disordered" evidence="1">
    <location>
        <begin position="1"/>
        <end position="26"/>
    </location>
</feature>
<dbReference type="InterPro" id="IPR009081">
    <property type="entry name" value="PP-bd_ACP"/>
</dbReference>
<evidence type="ECO:0000259" key="2">
    <source>
        <dbReference type="PROSITE" id="PS50075"/>
    </source>
</evidence>
<dbReference type="PROSITE" id="PS50075">
    <property type="entry name" value="CARRIER"/>
    <property type="match status" value="1"/>
</dbReference>
<gene>
    <name evidence="3" type="ORF">JI741_09115</name>
</gene>
<dbReference type="PANTHER" id="PTHR45398">
    <property type="match status" value="1"/>
</dbReference>
<reference evidence="3 4" key="1">
    <citation type="submission" date="2021-01" db="EMBL/GenBank/DDBJ databases">
        <title>Chryseolinea sp. Jin1 Genome sequencing and assembly.</title>
        <authorList>
            <person name="Kim I."/>
        </authorList>
    </citation>
    <scope>NUCLEOTIDE SEQUENCE [LARGE SCALE GENOMIC DNA]</scope>
    <source>
        <strain evidence="3 4">Jin1</strain>
    </source>
</reference>
<comment type="caution">
    <text evidence="3">The sequence shown here is derived from an EMBL/GenBank/DDBJ whole genome shotgun (WGS) entry which is preliminary data.</text>
</comment>
<dbReference type="Pfam" id="PF00550">
    <property type="entry name" value="PP-binding"/>
    <property type="match status" value="1"/>
</dbReference>
<protein>
    <recommendedName>
        <fullName evidence="2">Carrier domain-containing protein</fullName>
    </recommendedName>
</protein>
<evidence type="ECO:0000313" key="4">
    <source>
        <dbReference type="Proteomes" id="UP000613030"/>
    </source>
</evidence>
<evidence type="ECO:0000313" key="3">
    <source>
        <dbReference type="EMBL" id="MBL0741379.1"/>
    </source>
</evidence>
<dbReference type="Gene3D" id="1.10.1200.10">
    <property type="entry name" value="ACP-like"/>
    <property type="match status" value="1"/>
</dbReference>
<proteinExistence type="predicted"/>
<sequence length="542" mass="61458">MTKTVVTQDINDVAPRQEGAPLSVQERVSPTASEDRFVSVWKEVFRRNDINVNDNFFSIGGDPMIAVEIASRLSQHGISVKISDILIYRTIEKIASHQEVETVKVPVKNKKKPSETRIAPMEKWFFEQHFENPHHYNQSFAFALKRPVDKAMLEEAFRKLLLYHDGLRVGYDESKGTTAVQPEHTMTNFALDEFVFEDHLSLVLEENIDQAATLSKWKGQFDLAKNILMKAAIVKVRHGGSYLLVTAHQLLMDNTSWQIFIKDLYSVYHSLEVGKRPRLLKGTASATTLHDEGSACVESAPDYWEVVHNTPFSIPLDFDTPDWRSGNACRVIGYLEAGPTKFLLGDAHQRYHTTVLVVLNVSLALTLSEWTGADTVVIEQEDSGRHICGMDFSRTIGWLSTLYPLRLALHGESLGQLIESLKAQVDSVPHCDLSYGLQHFQSHTDNESFERSEVRLKYLGALSSDFNNELFDFQPGGELGDVDKENHMTTKLEFLTMVIDGQLLVEIVYNAKAHECKTIERLRKGFFRNLNRVLHHLQTGRS</sequence>
<organism evidence="3 4">
    <name type="scientific">Chryseolinea lacunae</name>
    <dbReference type="NCBI Taxonomy" id="2801331"/>
    <lineage>
        <taxon>Bacteria</taxon>
        <taxon>Pseudomonadati</taxon>
        <taxon>Bacteroidota</taxon>
        <taxon>Cytophagia</taxon>
        <taxon>Cytophagales</taxon>
        <taxon>Fulvivirgaceae</taxon>
        <taxon>Chryseolinea</taxon>
    </lineage>
</organism>
<dbReference type="Gene3D" id="3.30.559.10">
    <property type="entry name" value="Chloramphenicol acetyltransferase-like domain"/>
    <property type="match status" value="1"/>
</dbReference>
<keyword evidence="4" id="KW-1185">Reference proteome</keyword>
<evidence type="ECO:0000256" key="1">
    <source>
        <dbReference type="SAM" id="MobiDB-lite"/>
    </source>
</evidence>
<dbReference type="Gene3D" id="3.30.559.30">
    <property type="entry name" value="Nonribosomal peptide synthetase, condensation domain"/>
    <property type="match status" value="1"/>
</dbReference>
<dbReference type="SUPFAM" id="SSF47336">
    <property type="entry name" value="ACP-like"/>
    <property type="match status" value="1"/>
</dbReference>
<feature type="compositionally biased region" description="Polar residues" evidence="1">
    <location>
        <begin position="1"/>
        <end position="10"/>
    </location>
</feature>
<dbReference type="EMBL" id="JAERRB010000002">
    <property type="protein sequence ID" value="MBL0741379.1"/>
    <property type="molecule type" value="Genomic_DNA"/>
</dbReference>
<feature type="domain" description="Carrier" evidence="2">
    <location>
        <begin position="28"/>
        <end position="102"/>
    </location>
</feature>
<dbReference type="RefSeq" id="WP_202008727.1">
    <property type="nucleotide sequence ID" value="NZ_JAERRB010000002.1"/>
</dbReference>
<name>A0ABS1KPU9_9BACT</name>
<dbReference type="Proteomes" id="UP000613030">
    <property type="component" value="Unassembled WGS sequence"/>
</dbReference>
<dbReference type="Pfam" id="PF00668">
    <property type="entry name" value="Condensation"/>
    <property type="match status" value="1"/>
</dbReference>
<accession>A0ABS1KPU9</accession>